<reference evidence="1" key="1">
    <citation type="submission" date="2019-06" db="EMBL/GenBank/DDBJ databases">
        <authorList>
            <person name="Zheng W."/>
        </authorList>
    </citation>
    <scope>NUCLEOTIDE SEQUENCE</scope>
    <source>
        <strain evidence="1">QDHG01</strain>
    </source>
</reference>
<protein>
    <submittedName>
        <fullName evidence="1">Uncharacterized protein</fullName>
    </submittedName>
</protein>
<dbReference type="Proteomes" id="UP000785679">
    <property type="component" value="Unassembled WGS sequence"/>
</dbReference>
<evidence type="ECO:0000313" key="1">
    <source>
        <dbReference type="EMBL" id="TNV79538.1"/>
    </source>
</evidence>
<gene>
    <name evidence="1" type="ORF">FGO68_gene10047</name>
</gene>
<name>A0A8J8NQC0_HALGN</name>
<accession>A0A8J8NQC0</accession>
<keyword evidence="2" id="KW-1185">Reference proteome</keyword>
<dbReference type="EMBL" id="RRYP01008784">
    <property type="protein sequence ID" value="TNV79538.1"/>
    <property type="molecule type" value="Genomic_DNA"/>
</dbReference>
<dbReference type="AlphaFoldDB" id="A0A8J8NQC0"/>
<evidence type="ECO:0000313" key="2">
    <source>
        <dbReference type="Proteomes" id="UP000785679"/>
    </source>
</evidence>
<organism evidence="1 2">
    <name type="scientific">Halteria grandinella</name>
    <dbReference type="NCBI Taxonomy" id="5974"/>
    <lineage>
        <taxon>Eukaryota</taxon>
        <taxon>Sar</taxon>
        <taxon>Alveolata</taxon>
        <taxon>Ciliophora</taxon>
        <taxon>Intramacronucleata</taxon>
        <taxon>Spirotrichea</taxon>
        <taxon>Stichotrichia</taxon>
        <taxon>Sporadotrichida</taxon>
        <taxon>Halteriidae</taxon>
        <taxon>Halteria</taxon>
    </lineage>
</organism>
<proteinExistence type="predicted"/>
<comment type="caution">
    <text evidence="1">The sequence shown here is derived from an EMBL/GenBank/DDBJ whole genome shotgun (WGS) entry which is preliminary data.</text>
</comment>
<sequence>MFSSHASRRSALFRGEKDNMMNNPVCLRKMLWKSPKSLFDQINRFSAQIILPEFASSNSSMFLTVSCPFHPLQKDIGLKYCY</sequence>